<gene>
    <name evidence="2" type="ordered locus">CTA_0755</name>
</gene>
<dbReference type="RefSeq" id="WP_011324834.1">
    <property type="nucleotide sequence ID" value="NC_007429.1"/>
</dbReference>
<evidence type="ECO:0000256" key="1">
    <source>
        <dbReference type="SAM" id="MobiDB-lite"/>
    </source>
</evidence>
<keyword evidence="3" id="KW-1185">Reference proteome</keyword>
<sequence length="323" mass="34670">MSIRPTNGSGNGYSSINPSNDNQDGLVQSTSGPNYGGHTVSSRGGFQGICARIADLFRNCFSRNRGTTTTPSRPVITQADIHHPTISGQGAQPIVSTGDKKLDSAIIQADLRAQNKQTLATHIQSKLGSMEGQSPQDYKAGAYSALGLMLFTPGETTVSSERERQACVTGRDLWEQAAGDFATNGNTDGLMLMANLSVGGKHVPAGHLREYMDTIKGTFTDENEATDPTVDAILDLAAKIDATEFSSPGSGRVILNYIGNCGQVVLENEEMNQLVLGDQNGQDPQRVQDNSKELQKLLENARKIDPELYFQTLTVITSSVFLD</sequence>
<dbReference type="AlphaFoldDB" id="A0A0H2X1Q0"/>
<reference evidence="2 3" key="1">
    <citation type="journal article" date="2005" name="Infect. Immun.">
        <title>Comparative genomic analysis of Chlamydia trachomatis oculotropic and genitotropic strains.</title>
        <authorList>
            <person name="Carlson J.H."/>
            <person name="Porcella S.F."/>
            <person name="McClarty G."/>
            <person name="Caldwell H.D."/>
        </authorList>
    </citation>
    <scope>NUCLEOTIDE SEQUENCE [LARGE SCALE GENOMIC DNA]</scope>
    <source>
        <strain evidence="3">ATCC VR-571B / DSM 19440 / HAR-13</strain>
    </source>
</reference>
<dbReference type="Proteomes" id="UP000002532">
    <property type="component" value="Chromosome"/>
</dbReference>
<proteinExistence type="predicted"/>
<organism evidence="2 3">
    <name type="scientific">Chlamydia trachomatis serovar A (strain ATCC VR-571B / DSM 19440 / HAR-13)</name>
    <dbReference type="NCBI Taxonomy" id="315277"/>
    <lineage>
        <taxon>Bacteria</taxon>
        <taxon>Pseudomonadati</taxon>
        <taxon>Chlamydiota</taxon>
        <taxon>Chlamydiia</taxon>
        <taxon>Chlamydiales</taxon>
        <taxon>Chlamydiaceae</taxon>
        <taxon>Chlamydia/Chlamydophila group</taxon>
        <taxon>Chlamydia</taxon>
    </lineage>
</organism>
<dbReference type="HOGENOM" id="CLU_862484_0_0_0"/>
<accession>A0A0H2X1Q0</accession>
<protein>
    <submittedName>
        <fullName evidence="2">Uncharacterized protein</fullName>
    </submittedName>
</protein>
<feature type="region of interest" description="Disordered" evidence="1">
    <location>
        <begin position="1"/>
        <end position="39"/>
    </location>
</feature>
<evidence type="ECO:0000313" key="2">
    <source>
        <dbReference type="EMBL" id="AAX50972.1"/>
    </source>
</evidence>
<evidence type="ECO:0000313" key="3">
    <source>
        <dbReference type="Proteomes" id="UP000002532"/>
    </source>
</evidence>
<dbReference type="KEGG" id="cta:CTA_0755"/>
<dbReference type="EMBL" id="CP000051">
    <property type="protein sequence ID" value="AAX50972.1"/>
    <property type="molecule type" value="Genomic_DNA"/>
</dbReference>
<name>A0A0H2X1Q0_CHLTA</name>